<evidence type="ECO:0000256" key="3">
    <source>
        <dbReference type="ARBA" id="ARBA00022801"/>
    </source>
</evidence>
<keyword evidence="2" id="KW-0677">Repeat</keyword>
<evidence type="ECO:0000313" key="7">
    <source>
        <dbReference type="Proteomes" id="UP000712045"/>
    </source>
</evidence>
<name>A0ABS2I551_9ACTN</name>
<dbReference type="InterPro" id="IPR013519">
    <property type="entry name" value="Int_alpha_beta-p"/>
</dbReference>
<dbReference type="Proteomes" id="UP000712045">
    <property type="component" value="Unassembled WGS sequence"/>
</dbReference>
<feature type="chain" id="PRO_5047289847" evidence="5">
    <location>
        <begin position="28"/>
        <end position="473"/>
    </location>
</feature>
<feature type="signal peptide" evidence="5">
    <location>
        <begin position="1"/>
        <end position="27"/>
    </location>
</feature>
<gene>
    <name evidence="6" type="ORF">JS521_31970</name>
</gene>
<dbReference type="InterPro" id="IPR028994">
    <property type="entry name" value="Integrin_alpha_N"/>
</dbReference>
<keyword evidence="1 5" id="KW-0732">Signal</keyword>
<dbReference type="EMBL" id="JAFEUF010000299">
    <property type="protein sequence ID" value="MBM7058311.1"/>
    <property type="molecule type" value="Genomic_DNA"/>
</dbReference>
<dbReference type="PROSITE" id="PS51470">
    <property type="entry name" value="FG_GAP"/>
    <property type="match status" value="3"/>
</dbReference>
<dbReference type="Gene3D" id="2.130.10.130">
    <property type="entry name" value="Integrin alpha, N-terminal"/>
    <property type="match status" value="4"/>
</dbReference>
<proteinExistence type="predicted"/>
<evidence type="ECO:0000313" key="6">
    <source>
        <dbReference type="EMBL" id="MBM7058311.1"/>
    </source>
</evidence>
<keyword evidence="4" id="KW-0325">Glycoprotein</keyword>
<evidence type="ECO:0000256" key="5">
    <source>
        <dbReference type="SAM" id="SignalP"/>
    </source>
</evidence>
<evidence type="ECO:0000256" key="2">
    <source>
        <dbReference type="ARBA" id="ARBA00022737"/>
    </source>
</evidence>
<dbReference type="SUPFAM" id="SSF69318">
    <property type="entry name" value="Integrin alpha N-terminal domain"/>
    <property type="match status" value="2"/>
</dbReference>
<dbReference type="RefSeq" id="WP_205086407.1">
    <property type="nucleotide sequence ID" value="NZ_JAFEUF010000299.1"/>
</dbReference>
<keyword evidence="7" id="KW-1185">Reference proteome</keyword>
<keyword evidence="3" id="KW-0378">Hydrolase</keyword>
<evidence type="ECO:0000256" key="4">
    <source>
        <dbReference type="ARBA" id="ARBA00023180"/>
    </source>
</evidence>
<dbReference type="PANTHER" id="PTHR23221">
    <property type="entry name" value="GLYCOSYLPHOSPHATIDYLINOSITOL PHOSPHOLIPASE D"/>
    <property type="match status" value="1"/>
</dbReference>
<comment type="caution">
    <text evidence="6">The sequence shown here is derived from an EMBL/GenBank/DDBJ whole genome shotgun (WGS) entry which is preliminary data.</text>
</comment>
<evidence type="ECO:0000256" key="1">
    <source>
        <dbReference type="ARBA" id="ARBA00022729"/>
    </source>
</evidence>
<sequence length="473" mass="46473">MRHSYRSAPVLAVALAAGLLAATPAHAAPNAPTAPLRGQGDVNGDGYGDLVTASEAAVSGVPRAGAIVVNTGSSAGVSAGRTQIVTQGSPGVPGALEENDEFGSALATGDLDGDGYTDIVAGTPDEKVGSDVAGGAVTVLWGSKSGIVGGTDLPDPAPTKHDRFGDRLVVGDFDGDGNPELAVGTSSNDVWIFGAISRGGAEDRRRLTTAIAPGSSDYYRALAAGDFDGDGRDDLVVGGRYDEDGSYGGASLVYAGALGDPAVLPADAHAAATGDFDADGRDDLIVGSPDGNSVTVYAGAAAGLSTSGRRTLTQDSPGVPGATEPGDTFGEAVAVGDIDGDGFADAAVGVEFETIGSVPNAGGVVVLRGSAEGLTGVGSQAVHQGTAGVPGANEPYDRFGASVRLTDTNGDARADLAVGAPMEDTSNGALWNLGGSAGGVGTSYAIAFSAADVGLSKAPWTYFGRSMPVGDGA</sequence>
<protein>
    <submittedName>
        <fullName evidence="6">VCBS repeat-containing protein</fullName>
    </submittedName>
</protein>
<dbReference type="SMART" id="SM00191">
    <property type="entry name" value="Int_alpha"/>
    <property type="match status" value="7"/>
</dbReference>
<dbReference type="InterPro" id="IPR013517">
    <property type="entry name" value="FG-GAP"/>
</dbReference>
<dbReference type="Pfam" id="PF13517">
    <property type="entry name" value="FG-GAP_3"/>
    <property type="match status" value="1"/>
</dbReference>
<dbReference type="PANTHER" id="PTHR23221:SF7">
    <property type="entry name" value="PHOSPHATIDYLINOSITOL-GLYCAN-SPECIFIC PHOSPHOLIPASE D"/>
    <property type="match status" value="1"/>
</dbReference>
<accession>A0ABS2I551</accession>
<organism evidence="6 7">
    <name type="scientific">Streptomyces durocortorensis</name>
    <dbReference type="NCBI Taxonomy" id="2811104"/>
    <lineage>
        <taxon>Bacteria</taxon>
        <taxon>Bacillati</taxon>
        <taxon>Actinomycetota</taxon>
        <taxon>Actinomycetes</taxon>
        <taxon>Kitasatosporales</taxon>
        <taxon>Streptomycetaceae</taxon>
        <taxon>Streptomyces</taxon>
    </lineage>
</organism>
<reference evidence="6 7" key="1">
    <citation type="submission" date="2021-02" db="EMBL/GenBank/DDBJ databases">
        <title>Genome Streptomyces sp. RHZ10.</title>
        <authorList>
            <person name="Besaury L."/>
        </authorList>
    </citation>
    <scope>NUCLEOTIDE SEQUENCE [LARGE SCALE GENOMIC DNA]</scope>
    <source>
        <strain evidence="6 7">RHZ10</strain>
    </source>
</reference>
<dbReference type="Pfam" id="PF01839">
    <property type="entry name" value="FG-GAP"/>
    <property type="match status" value="4"/>
</dbReference>